<dbReference type="Proteomes" id="UP000443353">
    <property type="component" value="Unassembled WGS sequence"/>
</dbReference>
<feature type="transmembrane region" description="Helical" evidence="1">
    <location>
        <begin position="103"/>
        <end position="123"/>
    </location>
</feature>
<dbReference type="RefSeq" id="WP_160407972.1">
    <property type="nucleotide sequence ID" value="NZ_WSES01000002.1"/>
</dbReference>
<feature type="transmembrane region" description="Helical" evidence="1">
    <location>
        <begin position="32"/>
        <end position="50"/>
    </location>
</feature>
<keyword evidence="3" id="KW-1185">Reference proteome</keyword>
<gene>
    <name evidence="2" type="ORF">GPY61_07690</name>
</gene>
<evidence type="ECO:0000313" key="3">
    <source>
        <dbReference type="Proteomes" id="UP000443353"/>
    </source>
</evidence>
<comment type="caution">
    <text evidence="2">The sequence shown here is derived from an EMBL/GenBank/DDBJ whole genome shotgun (WGS) entry which is preliminary data.</text>
</comment>
<accession>A0A7X3K718</accession>
<name>A0A7X3K718_9BURK</name>
<keyword evidence="1" id="KW-1133">Transmembrane helix</keyword>
<evidence type="ECO:0000256" key="1">
    <source>
        <dbReference type="SAM" id="Phobius"/>
    </source>
</evidence>
<dbReference type="AlphaFoldDB" id="A0A7X3K718"/>
<dbReference type="EMBL" id="WSES01000002">
    <property type="protein sequence ID" value="MVW59810.1"/>
    <property type="molecule type" value="Genomic_DNA"/>
</dbReference>
<evidence type="ECO:0000313" key="2">
    <source>
        <dbReference type="EMBL" id="MVW59810.1"/>
    </source>
</evidence>
<protein>
    <submittedName>
        <fullName evidence="2">Uncharacterized protein</fullName>
    </submittedName>
</protein>
<proteinExistence type="predicted"/>
<organism evidence="2 3">
    <name type="scientific">Massilia cellulosiltytica</name>
    <dbReference type="NCBI Taxonomy" id="2683234"/>
    <lineage>
        <taxon>Bacteria</taxon>
        <taxon>Pseudomonadati</taxon>
        <taxon>Pseudomonadota</taxon>
        <taxon>Betaproteobacteria</taxon>
        <taxon>Burkholderiales</taxon>
        <taxon>Oxalobacteraceae</taxon>
        <taxon>Telluria group</taxon>
        <taxon>Massilia</taxon>
    </lineage>
</organism>
<keyword evidence="1" id="KW-0472">Membrane</keyword>
<sequence>MANHLAALAGVDAHVRFMDATRRVYRQPVVEAVLLACVVLQAASGLRMLWTGRQRRRGVLAWLQAGSGAYVALFLAIHVAAVLAGRAGGLDTNFFFAAAGLHVWPFVLFLVPYYFLAVAALFVHVGAH</sequence>
<keyword evidence="1" id="KW-0812">Transmembrane</keyword>
<feature type="transmembrane region" description="Helical" evidence="1">
    <location>
        <begin position="62"/>
        <end position="83"/>
    </location>
</feature>
<reference evidence="2 3" key="1">
    <citation type="submission" date="2019-12" db="EMBL/GenBank/DDBJ databases">
        <authorList>
            <person name="Li C."/>
            <person name="Zhao J."/>
        </authorList>
    </citation>
    <scope>NUCLEOTIDE SEQUENCE [LARGE SCALE GENOMIC DNA]</scope>
    <source>
        <strain evidence="2 3">NEAU-DD11</strain>
    </source>
</reference>